<dbReference type="PANTHER" id="PTHR21137">
    <property type="entry name" value="ODORANT RECEPTOR"/>
    <property type="match status" value="1"/>
</dbReference>
<dbReference type="GO" id="GO:0005549">
    <property type="term" value="F:odorant binding"/>
    <property type="evidence" value="ECO:0007669"/>
    <property type="project" value="InterPro"/>
</dbReference>
<accession>A0A9P0P0V0</accession>
<evidence type="ECO:0000256" key="6">
    <source>
        <dbReference type="ARBA" id="ARBA00022989"/>
    </source>
</evidence>
<evidence type="ECO:0000256" key="8">
    <source>
        <dbReference type="ARBA" id="ARBA00023170"/>
    </source>
</evidence>
<dbReference type="GO" id="GO:0005886">
    <property type="term" value="C:plasma membrane"/>
    <property type="evidence" value="ECO:0007669"/>
    <property type="project" value="UniProtKB-SubCell"/>
</dbReference>
<dbReference type="PANTHER" id="PTHR21137:SF35">
    <property type="entry name" value="ODORANT RECEPTOR 19A-RELATED"/>
    <property type="match status" value="1"/>
</dbReference>
<dbReference type="Proteomes" id="UP001152888">
    <property type="component" value="Unassembled WGS sequence"/>
</dbReference>
<dbReference type="OrthoDB" id="6678752at2759"/>
<keyword evidence="8" id="KW-0675">Receptor</keyword>
<keyword evidence="12" id="KW-1185">Reference proteome</keyword>
<evidence type="ECO:0000256" key="4">
    <source>
        <dbReference type="ARBA" id="ARBA00022692"/>
    </source>
</evidence>
<evidence type="ECO:0000256" key="5">
    <source>
        <dbReference type="ARBA" id="ARBA00022725"/>
    </source>
</evidence>
<keyword evidence="6 10" id="KW-1133">Transmembrane helix</keyword>
<evidence type="ECO:0000313" key="12">
    <source>
        <dbReference type="Proteomes" id="UP001152888"/>
    </source>
</evidence>
<sequence>MAILTFSLCLEMYKVSTSRSAEVMLSAASYTTVALWGFIALFGLPAELMVTEVNEIYGSIYSSAWYNYPEEKRTVLMIITNAQREVCIQAGRFLTINLATSMNTVKTMVSYCMFLQTVIVDEE</sequence>
<comment type="subcellular location">
    <subcellularLocation>
        <location evidence="1">Cell membrane</location>
        <topology evidence="1">Multi-pass membrane protein</topology>
    </subcellularLocation>
</comment>
<reference evidence="11" key="1">
    <citation type="submission" date="2022-03" db="EMBL/GenBank/DDBJ databases">
        <authorList>
            <person name="Sayadi A."/>
        </authorList>
    </citation>
    <scope>NUCLEOTIDE SEQUENCE</scope>
</reference>
<keyword evidence="9" id="KW-0807">Transducer</keyword>
<evidence type="ECO:0000256" key="3">
    <source>
        <dbReference type="ARBA" id="ARBA00022606"/>
    </source>
</evidence>
<dbReference type="EMBL" id="CAKOFQ010006734">
    <property type="protein sequence ID" value="CAH1966604.1"/>
    <property type="molecule type" value="Genomic_DNA"/>
</dbReference>
<feature type="transmembrane region" description="Helical" evidence="10">
    <location>
        <begin position="30"/>
        <end position="50"/>
    </location>
</feature>
<evidence type="ECO:0000256" key="2">
    <source>
        <dbReference type="ARBA" id="ARBA00022475"/>
    </source>
</evidence>
<keyword evidence="3" id="KW-0716">Sensory transduction</keyword>
<comment type="caution">
    <text evidence="11">The sequence shown here is derived from an EMBL/GenBank/DDBJ whole genome shotgun (WGS) entry which is preliminary data.</text>
</comment>
<dbReference type="GO" id="GO:0007165">
    <property type="term" value="P:signal transduction"/>
    <property type="evidence" value="ECO:0007669"/>
    <property type="project" value="UniProtKB-KW"/>
</dbReference>
<dbReference type="Pfam" id="PF02949">
    <property type="entry name" value="7tm_6"/>
    <property type="match status" value="1"/>
</dbReference>
<keyword evidence="4 10" id="KW-0812">Transmembrane</keyword>
<evidence type="ECO:0000313" key="11">
    <source>
        <dbReference type="EMBL" id="CAH1966604.1"/>
    </source>
</evidence>
<keyword evidence="7 10" id="KW-0472">Membrane</keyword>
<organism evidence="11 12">
    <name type="scientific">Acanthoscelides obtectus</name>
    <name type="common">Bean weevil</name>
    <name type="synonym">Bruchus obtectus</name>
    <dbReference type="NCBI Taxonomy" id="200917"/>
    <lineage>
        <taxon>Eukaryota</taxon>
        <taxon>Metazoa</taxon>
        <taxon>Ecdysozoa</taxon>
        <taxon>Arthropoda</taxon>
        <taxon>Hexapoda</taxon>
        <taxon>Insecta</taxon>
        <taxon>Pterygota</taxon>
        <taxon>Neoptera</taxon>
        <taxon>Endopterygota</taxon>
        <taxon>Coleoptera</taxon>
        <taxon>Polyphaga</taxon>
        <taxon>Cucujiformia</taxon>
        <taxon>Chrysomeloidea</taxon>
        <taxon>Chrysomelidae</taxon>
        <taxon>Bruchinae</taxon>
        <taxon>Bruchini</taxon>
        <taxon>Acanthoscelides</taxon>
    </lineage>
</organism>
<evidence type="ECO:0000256" key="9">
    <source>
        <dbReference type="ARBA" id="ARBA00023224"/>
    </source>
</evidence>
<gene>
    <name evidence="11" type="ORF">ACAOBT_LOCUS6926</name>
</gene>
<dbReference type="InterPro" id="IPR004117">
    <property type="entry name" value="7tm6_olfct_rcpt"/>
</dbReference>
<dbReference type="AlphaFoldDB" id="A0A9P0P0V0"/>
<evidence type="ECO:0000256" key="10">
    <source>
        <dbReference type="SAM" id="Phobius"/>
    </source>
</evidence>
<dbReference type="GO" id="GO:0004984">
    <property type="term" value="F:olfactory receptor activity"/>
    <property type="evidence" value="ECO:0007669"/>
    <property type="project" value="InterPro"/>
</dbReference>
<keyword evidence="2" id="KW-1003">Cell membrane</keyword>
<proteinExistence type="predicted"/>
<evidence type="ECO:0000256" key="1">
    <source>
        <dbReference type="ARBA" id="ARBA00004651"/>
    </source>
</evidence>
<keyword evidence="5" id="KW-0552">Olfaction</keyword>
<name>A0A9P0P0V0_ACAOB</name>
<evidence type="ECO:0000256" key="7">
    <source>
        <dbReference type="ARBA" id="ARBA00023136"/>
    </source>
</evidence>
<protein>
    <submittedName>
        <fullName evidence="11">Uncharacterized protein</fullName>
    </submittedName>
</protein>